<name>A0ACC2JQT9_9PEZI</name>
<evidence type="ECO:0000313" key="2">
    <source>
        <dbReference type="Proteomes" id="UP001153332"/>
    </source>
</evidence>
<sequence>MPGVTNTVVSTNGDSGTTKTKQDVLHVIDSRTGQYQAIAIKKNAISASEFKGFKAPKDAQHPEYQNEQGLRIYDPGFSNTVVSESKITYINGLQGEIHYRGYSINDIVGKKTFTEISHLLIWGKWPTQEEKNKFQQKLNSVPLPDGSVFQVIRSFPKNGSIIGMMIAGLSALQSCDMDAIPAHAAQNLYMGYPERVDEQIIRVMSSLSAITAAAYCHHMDIPFTPPRADFSYIENFLLMVGLVDKQTGLPSPRYVSVLERLWAVVADHEMTCSTAALLHTASALPDVISCVTSAYCALYGPLHGGAIEVAYKQIQEIGSVDDVSAKLERVRAGKERLYGYGHRVYRVTDPRFTFIRDILDELSDEVSQDPLLRVAFELDRQASQDEYFVSRKLRPNADFFAALAYKALGFPPEFILPISILSRTQGLMAHWREAMLEGGARIWRPGQVYTGDLGNTM</sequence>
<reference evidence="1" key="1">
    <citation type="submission" date="2022-12" db="EMBL/GenBank/DDBJ databases">
        <title>Genome Sequence of Lasiodiplodia mahajangana.</title>
        <authorList>
            <person name="Buettner E."/>
        </authorList>
    </citation>
    <scope>NUCLEOTIDE SEQUENCE</scope>
    <source>
        <strain evidence="1">VT137</strain>
    </source>
</reference>
<keyword evidence="2" id="KW-1185">Reference proteome</keyword>
<organism evidence="1 2">
    <name type="scientific">Lasiodiplodia mahajangana</name>
    <dbReference type="NCBI Taxonomy" id="1108764"/>
    <lineage>
        <taxon>Eukaryota</taxon>
        <taxon>Fungi</taxon>
        <taxon>Dikarya</taxon>
        <taxon>Ascomycota</taxon>
        <taxon>Pezizomycotina</taxon>
        <taxon>Dothideomycetes</taxon>
        <taxon>Dothideomycetes incertae sedis</taxon>
        <taxon>Botryosphaeriales</taxon>
        <taxon>Botryosphaeriaceae</taxon>
        <taxon>Lasiodiplodia</taxon>
    </lineage>
</organism>
<dbReference type="Proteomes" id="UP001153332">
    <property type="component" value="Unassembled WGS sequence"/>
</dbReference>
<accession>A0ACC2JQT9</accession>
<comment type="caution">
    <text evidence="1">The sequence shown here is derived from an EMBL/GenBank/DDBJ whole genome shotgun (WGS) entry which is preliminary data.</text>
</comment>
<gene>
    <name evidence="1" type="ORF">O1611_g3834</name>
</gene>
<evidence type="ECO:0000313" key="1">
    <source>
        <dbReference type="EMBL" id="KAJ8129796.1"/>
    </source>
</evidence>
<proteinExistence type="predicted"/>
<protein>
    <submittedName>
        <fullName evidence="1">Uncharacterized protein</fullName>
    </submittedName>
</protein>
<dbReference type="EMBL" id="JAPUUL010000658">
    <property type="protein sequence ID" value="KAJ8129796.1"/>
    <property type="molecule type" value="Genomic_DNA"/>
</dbReference>